<accession>A0A9X1QM30</accession>
<keyword evidence="5 11" id="KW-0408">Iron</keyword>
<gene>
    <name evidence="11" type="primary">whiB</name>
    <name evidence="13" type="ORF">L1O03_00910</name>
</gene>
<dbReference type="AlphaFoldDB" id="A0A9X1QM30"/>
<keyword evidence="9 11" id="KW-1015">Disulfide bond</keyword>
<feature type="binding site" evidence="11">
    <location>
        <position position="31"/>
    </location>
    <ligand>
        <name>[4Fe-4S] cluster</name>
        <dbReference type="ChEBI" id="CHEBI:49883"/>
    </ligand>
</feature>
<feature type="domain" description="4Fe-4S Wbl-type" evidence="12">
    <location>
        <begin position="8"/>
        <end position="64"/>
    </location>
</feature>
<dbReference type="PANTHER" id="PTHR38839">
    <property type="entry name" value="TRANSCRIPTIONAL REGULATOR WHID-RELATED"/>
    <property type="match status" value="1"/>
</dbReference>
<comment type="subcellular location">
    <subcellularLocation>
        <location evidence="1 11">Cytoplasm</location>
    </subcellularLocation>
</comment>
<dbReference type="GO" id="GO:0005737">
    <property type="term" value="C:cytoplasm"/>
    <property type="evidence" value="ECO:0007669"/>
    <property type="project" value="UniProtKB-SubCell"/>
</dbReference>
<organism evidence="13 14">
    <name type="scientific">Corynebacterium uropygiale</name>
    <dbReference type="NCBI Taxonomy" id="1775911"/>
    <lineage>
        <taxon>Bacteria</taxon>
        <taxon>Bacillati</taxon>
        <taxon>Actinomycetota</taxon>
        <taxon>Actinomycetes</taxon>
        <taxon>Mycobacteriales</taxon>
        <taxon>Corynebacteriaceae</taxon>
        <taxon>Corynebacterium</taxon>
    </lineage>
</organism>
<dbReference type="PROSITE" id="PS51674">
    <property type="entry name" value="4FE4S_WBL"/>
    <property type="match status" value="1"/>
</dbReference>
<keyword evidence="14" id="KW-1185">Reference proteome</keyword>
<evidence type="ECO:0000256" key="1">
    <source>
        <dbReference type="ARBA" id="ARBA00004496"/>
    </source>
</evidence>
<keyword evidence="6 11" id="KW-0411">Iron-sulfur</keyword>
<comment type="PTM">
    <text evidence="11">Upon Fe-S cluster removal intramolecular disulfide bonds are formed.</text>
</comment>
<protein>
    <recommendedName>
        <fullName evidence="11">Transcriptional regulator WhiB</fullName>
    </recommendedName>
</protein>
<dbReference type="GO" id="GO:0047134">
    <property type="term" value="F:protein-disulfide reductase [NAD(P)H] activity"/>
    <property type="evidence" value="ECO:0007669"/>
    <property type="project" value="TreeGrafter"/>
</dbReference>
<feature type="binding site" evidence="11">
    <location>
        <position position="34"/>
    </location>
    <ligand>
        <name>[4Fe-4S] cluster</name>
        <dbReference type="ChEBI" id="CHEBI:49883"/>
    </ligand>
</feature>
<evidence type="ECO:0000256" key="5">
    <source>
        <dbReference type="ARBA" id="ARBA00023004"/>
    </source>
</evidence>
<comment type="similarity">
    <text evidence="2 11">Belongs to the WhiB family.</text>
</comment>
<dbReference type="Pfam" id="PF02467">
    <property type="entry name" value="Whib"/>
    <property type="match status" value="1"/>
</dbReference>
<evidence type="ECO:0000256" key="3">
    <source>
        <dbReference type="ARBA" id="ARBA00022485"/>
    </source>
</evidence>
<evidence type="ECO:0000313" key="14">
    <source>
        <dbReference type="Proteomes" id="UP001139336"/>
    </source>
</evidence>
<evidence type="ECO:0000256" key="6">
    <source>
        <dbReference type="ARBA" id="ARBA00023014"/>
    </source>
</evidence>
<evidence type="ECO:0000256" key="10">
    <source>
        <dbReference type="ARBA" id="ARBA00023163"/>
    </source>
</evidence>
<dbReference type="GO" id="GO:0003677">
    <property type="term" value="F:DNA binding"/>
    <property type="evidence" value="ECO:0007669"/>
    <property type="project" value="UniProtKB-UniRule"/>
</dbReference>
<keyword evidence="3 11" id="KW-0004">4Fe-4S</keyword>
<keyword evidence="7 11" id="KW-0805">Transcription regulation</keyword>
<keyword evidence="4 11" id="KW-0479">Metal-binding</keyword>
<name>A0A9X1QM30_9CORY</name>
<dbReference type="InterPro" id="IPR034768">
    <property type="entry name" value="4FE4S_WBL"/>
</dbReference>
<dbReference type="GO" id="GO:0051539">
    <property type="term" value="F:4 iron, 4 sulfur cluster binding"/>
    <property type="evidence" value="ECO:0007669"/>
    <property type="project" value="UniProtKB-UniRule"/>
</dbReference>
<evidence type="ECO:0000256" key="11">
    <source>
        <dbReference type="HAMAP-Rule" id="MF_01479"/>
    </source>
</evidence>
<keyword evidence="8 11" id="KW-0238">DNA-binding</keyword>
<comment type="function">
    <text evidence="11">Acts as a transcriptional regulator. Probably redox-responsive. The apo- but not holo-form probably binds DNA.</text>
</comment>
<dbReference type="GO" id="GO:0046872">
    <property type="term" value="F:metal ion binding"/>
    <property type="evidence" value="ECO:0007669"/>
    <property type="project" value="UniProtKB-KW"/>
</dbReference>
<dbReference type="PANTHER" id="PTHR38839:SF7">
    <property type="entry name" value="TRANSCRIPTIONAL REGULATOR WHIB4"/>
    <property type="match status" value="1"/>
</dbReference>
<dbReference type="GO" id="GO:0045892">
    <property type="term" value="P:negative regulation of DNA-templated transcription"/>
    <property type="evidence" value="ECO:0007669"/>
    <property type="project" value="TreeGrafter"/>
</dbReference>
<evidence type="ECO:0000256" key="2">
    <source>
        <dbReference type="ARBA" id="ARBA00006597"/>
    </source>
</evidence>
<dbReference type="EMBL" id="JAKGSI010000001">
    <property type="protein sequence ID" value="MCF4005739.1"/>
    <property type="molecule type" value="Genomic_DNA"/>
</dbReference>
<sequence length="101" mass="11231">MHWADLGRCRHLHPDALFVQGAAQNDAARICDSCPVITECCADALDNRIEYGVWGGLTERQRRAVLRQYPNVQSWSHYFREGGTIPGVPRGDTAARGGHVQ</sequence>
<dbReference type="HAMAP" id="MF_01479">
    <property type="entry name" value="WhiB"/>
    <property type="match status" value="1"/>
</dbReference>
<keyword evidence="11" id="KW-0963">Cytoplasm</keyword>
<evidence type="ECO:0000256" key="8">
    <source>
        <dbReference type="ARBA" id="ARBA00023125"/>
    </source>
</evidence>
<comment type="cofactor">
    <cofactor evidence="11">
        <name>[4Fe-4S] cluster</name>
        <dbReference type="ChEBI" id="CHEBI:49883"/>
    </cofactor>
    <text evidence="11">Binds 1 [4Fe-4S] cluster per subunit. Following nitrosylation of the [4Fe-4S] cluster binds 1 [4Fe-8(NO)] cluster per subunit.</text>
</comment>
<evidence type="ECO:0000256" key="7">
    <source>
        <dbReference type="ARBA" id="ARBA00023015"/>
    </source>
</evidence>
<reference evidence="13" key="1">
    <citation type="submission" date="2022-01" db="EMBL/GenBank/DDBJ databases">
        <title>Corynebacterium sp. nov isolated from isolated from the feces of the greater white-fronted geese (Anser albifrons) at Poyang Lake, PR China.</title>
        <authorList>
            <person name="Liu Q."/>
        </authorList>
    </citation>
    <scope>NUCLEOTIDE SEQUENCE</scope>
    <source>
        <strain evidence="13">JCM 32435</strain>
    </source>
</reference>
<keyword evidence="10 11" id="KW-0804">Transcription</keyword>
<proteinExistence type="inferred from homology"/>
<dbReference type="GO" id="GO:0045454">
    <property type="term" value="P:cell redox homeostasis"/>
    <property type="evidence" value="ECO:0007669"/>
    <property type="project" value="TreeGrafter"/>
</dbReference>
<evidence type="ECO:0000256" key="4">
    <source>
        <dbReference type="ARBA" id="ARBA00022723"/>
    </source>
</evidence>
<evidence type="ECO:0000313" key="13">
    <source>
        <dbReference type="EMBL" id="MCF4005739.1"/>
    </source>
</evidence>
<evidence type="ECO:0000256" key="9">
    <source>
        <dbReference type="ARBA" id="ARBA00023157"/>
    </source>
</evidence>
<dbReference type="InterPro" id="IPR003482">
    <property type="entry name" value="Whib"/>
</dbReference>
<dbReference type="GO" id="GO:0035731">
    <property type="term" value="F:dinitrosyl-iron complex binding"/>
    <property type="evidence" value="ECO:0007669"/>
    <property type="project" value="UniProtKB-UniRule"/>
</dbReference>
<comment type="PTM">
    <text evidence="11">The Fe-S cluster can be nitrosylated by nitric oxide (NO).</text>
</comment>
<dbReference type="Proteomes" id="UP001139336">
    <property type="component" value="Unassembled WGS sequence"/>
</dbReference>
<comment type="caution">
    <text evidence="13">The sequence shown here is derived from an EMBL/GenBank/DDBJ whole genome shotgun (WGS) entry which is preliminary data.</text>
</comment>
<feature type="binding site" evidence="11">
    <location>
        <position position="9"/>
    </location>
    <ligand>
        <name>[4Fe-4S] cluster</name>
        <dbReference type="ChEBI" id="CHEBI:49883"/>
    </ligand>
</feature>
<feature type="binding site" evidence="11">
    <location>
        <position position="40"/>
    </location>
    <ligand>
        <name>[4Fe-4S] cluster</name>
        <dbReference type="ChEBI" id="CHEBI:49883"/>
    </ligand>
</feature>
<evidence type="ECO:0000259" key="12">
    <source>
        <dbReference type="PROSITE" id="PS51674"/>
    </source>
</evidence>